<dbReference type="Proteomes" id="UP000053641">
    <property type="component" value="Unassembled WGS sequence"/>
</dbReference>
<dbReference type="EMBL" id="KL889424">
    <property type="protein sequence ID" value="KGL76831.1"/>
    <property type="molecule type" value="Genomic_DNA"/>
</dbReference>
<dbReference type="GO" id="GO:0000725">
    <property type="term" value="P:recombinational repair"/>
    <property type="evidence" value="ECO:0007669"/>
    <property type="project" value="TreeGrafter"/>
</dbReference>
<evidence type="ECO:0000313" key="2">
    <source>
        <dbReference type="Proteomes" id="UP000053641"/>
    </source>
</evidence>
<organism evidence="1 2">
    <name type="scientific">Tinamus guttatus</name>
    <name type="common">White-throated tinamou</name>
    <dbReference type="NCBI Taxonomy" id="94827"/>
    <lineage>
        <taxon>Eukaryota</taxon>
        <taxon>Metazoa</taxon>
        <taxon>Chordata</taxon>
        <taxon>Craniata</taxon>
        <taxon>Vertebrata</taxon>
        <taxon>Euteleostomi</taxon>
        <taxon>Archelosauria</taxon>
        <taxon>Archosauria</taxon>
        <taxon>Dinosauria</taxon>
        <taxon>Saurischia</taxon>
        <taxon>Theropoda</taxon>
        <taxon>Coelurosauria</taxon>
        <taxon>Aves</taxon>
        <taxon>Palaeognathae</taxon>
        <taxon>Tinamiformes</taxon>
        <taxon>Tinamidae</taxon>
        <taxon>Tinamus</taxon>
    </lineage>
</organism>
<reference evidence="1 2" key="1">
    <citation type="submission" date="2014-06" db="EMBL/GenBank/DDBJ databases">
        <title>Genome evolution of avian class.</title>
        <authorList>
            <person name="Zhang G."/>
            <person name="Li C."/>
        </authorList>
    </citation>
    <scope>NUCLEOTIDE SEQUENCE [LARGE SCALE GENOMIC DNA]</scope>
    <source>
        <strain evidence="1">BGI_N309</strain>
    </source>
</reference>
<name>A0A099Z534_TINGU</name>
<sequence>MPPKKKRTHKARKAELVFLERPQEGPIHSWESPLRLAENPRHVPTKPVDQNTSIAWVCPQFETSEPIVSKGCQKSHRAQNWDANHSSLHQGGACRKVIPCKFPPLTFEAPEGHAHHFSDRPDHTRKDVRLSHRQPPKKIVAKANIQVDSSLPCLGLSALPVAQPVEPEVSICPDTQTQNLPPGRTLSCSSTLPQMSDHVWLLHNTLAPNIDPPEEEDLATVLVTDTPEHAYGVKVTWRQRPHILQYLRERG</sequence>
<proteinExistence type="predicted"/>
<dbReference type="AlphaFoldDB" id="A0A099Z534"/>
<gene>
    <name evidence="1" type="ORF">N309_10346</name>
</gene>
<dbReference type="InterPro" id="IPR029293">
    <property type="entry name" value="RHNO1"/>
</dbReference>
<keyword evidence="2" id="KW-1185">Reference proteome</keyword>
<protein>
    <submittedName>
        <fullName evidence="1">RAD9, HUS1, RAD1-interacting nuclear orphan protein 1</fullName>
    </submittedName>
</protein>
<evidence type="ECO:0000313" key="1">
    <source>
        <dbReference type="EMBL" id="KGL76831.1"/>
    </source>
</evidence>
<dbReference type="PANTHER" id="PTHR35541:SF1">
    <property type="entry name" value="RAD9, HUS1, RAD1-INTERACTING NUCLEAR ORPHAN PROTEIN 1"/>
    <property type="match status" value="1"/>
</dbReference>
<dbReference type="PANTHER" id="PTHR35541">
    <property type="entry name" value="RAD9, HUS1, RAD1-INTERACTING NUCLEAR ORPHAN PROTEIN 1"/>
    <property type="match status" value="1"/>
</dbReference>
<dbReference type="STRING" id="94827.A0A099Z534"/>
<dbReference type="GO" id="GO:0000077">
    <property type="term" value="P:DNA damage checkpoint signaling"/>
    <property type="evidence" value="ECO:0007669"/>
    <property type="project" value="InterPro"/>
</dbReference>
<dbReference type="GO" id="GO:0071479">
    <property type="term" value="P:cellular response to ionizing radiation"/>
    <property type="evidence" value="ECO:0007669"/>
    <property type="project" value="InterPro"/>
</dbReference>
<dbReference type="GO" id="GO:0005694">
    <property type="term" value="C:chromosome"/>
    <property type="evidence" value="ECO:0007669"/>
    <property type="project" value="TreeGrafter"/>
</dbReference>
<dbReference type="GO" id="GO:0005634">
    <property type="term" value="C:nucleus"/>
    <property type="evidence" value="ECO:0007669"/>
    <property type="project" value="InterPro"/>
</dbReference>
<dbReference type="Pfam" id="PF15319">
    <property type="entry name" value="RHINO"/>
    <property type="match status" value="1"/>
</dbReference>
<accession>A0A099Z534</accession>
<feature type="non-terminal residue" evidence="1">
    <location>
        <position position="251"/>
    </location>
</feature>